<reference evidence="2 3" key="1">
    <citation type="submission" date="2013-08" db="EMBL/GenBank/DDBJ databases">
        <authorList>
            <person name="Weinstock G."/>
            <person name="Sodergren E."/>
            <person name="Wylie T."/>
            <person name="Fulton L."/>
            <person name="Fulton R."/>
            <person name="Fronick C."/>
            <person name="O'Laughlin M."/>
            <person name="Godfrey J."/>
            <person name="Miner T."/>
            <person name="Herter B."/>
            <person name="Appelbaum E."/>
            <person name="Cordes M."/>
            <person name="Lek S."/>
            <person name="Wollam A."/>
            <person name="Pepin K.H."/>
            <person name="Palsikar V.B."/>
            <person name="Mitreva M."/>
            <person name="Wilson R.K."/>
        </authorList>
    </citation>
    <scope>NUCLEOTIDE SEQUENCE [LARGE SCALE GENOMIC DNA]</scope>
    <source>
        <strain evidence="2 3">ATCC 15930</strain>
    </source>
</reference>
<gene>
    <name evidence="2" type="ORF">HMPREF1991_01565</name>
</gene>
<proteinExistence type="predicted"/>
<evidence type="ECO:0000313" key="3">
    <source>
        <dbReference type="Proteomes" id="UP000027442"/>
    </source>
</evidence>
<feature type="domain" description="DUF5675" evidence="1">
    <location>
        <begin position="8"/>
        <end position="129"/>
    </location>
</feature>
<comment type="caution">
    <text evidence="2">The sequence shown here is derived from an EMBL/GenBank/DDBJ whole genome shotgun (WGS) entry which is preliminary data.</text>
</comment>
<protein>
    <recommendedName>
        <fullName evidence="1">DUF5675 domain-containing protein</fullName>
    </recommendedName>
</protein>
<dbReference type="AlphaFoldDB" id="A0A069QI58"/>
<dbReference type="Proteomes" id="UP000027442">
    <property type="component" value="Unassembled WGS sequence"/>
</dbReference>
<dbReference type="InterPro" id="IPR043732">
    <property type="entry name" value="DUF5675"/>
</dbReference>
<dbReference type="PATRIC" id="fig|1122985.7.peg.1627"/>
<dbReference type="RefSeq" id="WP_018967341.1">
    <property type="nucleotide sequence ID" value="NZ_KB899214.1"/>
</dbReference>
<name>A0A069QI58_HOYLO</name>
<keyword evidence="3" id="KW-1185">Reference proteome</keyword>
<accession>A0A069QI58</accession>
<dbReference type="Pfam" id="PF18925">
    <property type="entry name" value="DUF5675"/>
    <property type="match status" value="1"/>
</dbReference>
<evidence type="ECO:0000259" key="1">
    <source>
        <dbReference type="Pfam" id="PF18925"/>
    </source>
</evidence>
<dbReference type="eggNOG" id="ENOG5033509">
    <property type="taxonomic scope" value="Bacteria"/>
</dbReference>
<dbReference type="EMBL" id="JNGW01000066">
    <property type="protein sequence ID" value="KDR52382.1"/>
    <property type="molecule type" value="Genomic_DNA"/>
</dbReference>
<evidence type="ECO:0000313" key="2">
    <source>
        <dbReference type="EMBL" id="KDR52382.1"/>
    </source>
</evidence>
<dbReference type="HOGENOM" id="CLU_114144_1_0_10"/>
<sequence length="143" mass="16190">MKLTLKTRANKETYTIGHLFVDGEYFCDTLEDTNRGLNDSMTTAEILKGKVKGRTAIPRGTYEVRLTMSPRFKRVMPLLMNVKGFEGVRIHSGNTPEDTEGCILVGLNKIKGQLVESRSTFDRLYRTMAAEVQRGKKVFIEIV</sequence>
<organism evidence="2 3">
    <name type="scientific">Hoylesella loescheii DSM 19665 = JCM 12249 = ATCC 15930</name>
    <dbReference type="NCBI Taxonomy" id="1122985"/>
    <lineage>
        <taxon>Bacteria</taxon>
        <taxon>Pseudomonadati</taxon>
        <taxon>Bacteroidota</taxon>
        <taxon>Bacteroidia</taxon>
        <taxon>Bacteroidales</taxon>
        <taxon>Prevotellaceae</taxon>
        <taxon>Hoylesella</taxon>
    </lineage>
</organism>